<keyword evidence="4" id="KW-1185">Reference proteome</keyword>
<dbReference type="AlphaFoldDB" id="A0A2I7N3B4"/>
<evidence type="ECO:0000256" key="1">
    <source>
        <dbReference type="SAM" id="MobiDB-lite"/>
    </source>
</evidence>
<keyword evidence="2" id="KW-0732">Signal</keyword>
<accession>A0A2I7N3B4</accession>
<dbReference type="Proteomes" id="UP000236655">
    <property type="component" value="Chromosome"/>
</dbReference>
<organism evidence="3 4">
    <name type="scientific">Aquella oligotrophica</name>
    <dbReference type="NCBI Taxonomy" id="2067065"/>
    <lineage>
        <taxon>Bacteria</taxon>
        <taxon>Pseudomonadati</taxon>
        <taxon>Pseudomonadota</taxon>
        <taxon>Betaproteobacteria</taxon>
        <taxon>Neisseriales</taxon>
        <taxon>Neisseriaceae</taxon>
        <taxon>Aquella</taxon>
    </lineage>
</organism>
<dbReference type="EMBL" id="CP024847">
    <property type="protein sequence ID" value="AUR50944.1"/>
    <property type="molecule type" value="Genomic_DNA"/>
</dbReference>
<evidence type="ECO:0000256" key="2">
    <source>
        <dbReference type="SAM" id="SignalP"/>
    </source>
</evidence>
<proteinExistence type="predicted"/>
<feature type="signal peptide" evidence="2">
    <location>
        <begin position="1"/>
        <end position="19"/>
    </location>
</feature>
<sequence length="60" mass="6409">MLKKLLFVFLIGLSLESCAAFNNGNKSPPPDNPMVGSTQASDAEFPSEDQLTPAKNNNAQ</sequence>
<dbReference type="KEGG" id="nba:CUN60_01035"/>
<dbReference type="RefSeq" id="WP_102950244.1">
    <property type="nucleotide sequence ID" value="NZ_CP024847.1"/>
</dbReference>
<gene>
    <name evidence="3" type="ORF">CUN60_01035</name>
</gene>
<feature type="chain" id="PRO_5014475757" description="Lipoprotein" evidence="2">
    <location>
        <begin position="20"/>
        <end position="60"/>
    </location>
</feature>
<evidence type="ECO:0008006" key="5">
    <source>
        <dbReference type="Google" id="ProtNLM"/>
    </source>
</evidence>
<evidence type="ECO:0000313" key="4">
    <source>
        <dbReference type="Proteomes" id="UP000236655"/>
    </source>
</evidence>
<reference evidence="4" key="1">
    <citation type="submission" date="2017-11" db="EMBL/GenBank/DDBJ databases">
        <authorList>
            <person name="Chan K.G."/>
            <person name="Lee L.S."/>
        </authorList>
    </citation>
    <scope>NUCLEOTIDE SEQUENCE [LARGE SCALE GENOMIC DNA]</scope>
    <source>
        <strain evidence="4">DSM 100970</strain>
    </source>
</reference>
<evidence type="ECO:0000313" key="3">
    <source>
        <dbReference type="EMBL" id="AUR50944.1"/>
    </source>
</evidence>
<feature type="region of interest" description="Disordered" evidence="1">
    <location>
        <begin position="21"/>
        <end position="60"/>
    </location>
</feature>
<name>A0A2I7N3B4_9NEIS</name>
<feature type="compositionally biased region" description="Polar residues" evidence="1">
    <location>
        <begin position="49"/>
        <end position="60"/>
    </location>
</feature>
<protein>
    <recommendedName>
        <fullName evidence="5">Lipoprotein</fullName>
    </recommendedName>
</protein>